<dbReference type="PROSITE" id="PS50011">
    <property type="entry name" value="PROTEIN_KINASE_DOM"/>
    <property type="match status" value="1"/>
</dbReference>
<evidence type="ECO:0000256" key="3">
    <source>
        <dbReference type="PROSITE-ProRule" id="PRU10141"/>
    </source>
</evidence>
<dbReference type="PROSITE" id="PS00108">
    <property type="entry name" value="PROTEIN_KINASE_ST"/>
    <property type="match status" value="1"/>
</dbReference>
<evidence type="ECO:0000256" key="1">
    <source>
        <dbReference type="ARBA" id="ARBA00022741"/>
    </source>
</evidence>
<dbReference type="InterPro" id="IPR011009">
    <property type="entry name" value="Kinase-like_dom_sf"/>
</dbReference>
<dbReference type="InterPro" id="IPR017441">
    <property type="entry name" value="Protein_kinase_ATP_BS"/>
</dbReference>
<feature type="compositionally biased region" description="Polar residues" evidence="4">
    <location>
        <begin position="278"/>
        <end position="289"/>
    </location>
</feature>
<accession>A0A8J6BDF7</accession>
<keyword evidence="1 3" id="KW-0547">Nucleotide-binding</keyword>
<feature type="compositionally biased region" description="Basic and acidic residues" evidence="4">
    <location>
        <begin position="230"/>
        <end position="242"/>
    </location>
</feature>
<dbReference type="InterPro" id="IPR051681">
    <property type="entry name" value="Ser/Thr_Kinases-Pseudokinases"/>
</dbReference>
<dbReference type="SUPFAM" id="SSF56112">
    <property type="entry name" value="Protein kinase-like (PK-like)"/>
    <property type="match status" value="1"/>
</dbReference>
<dbReference type="PROSITE" id="PS00107">
    <property type="entry name" value="PROTEIN_KINASE_ATP"/>
    <property type="match status" value="1"/>
</dbReference>
<evidence type="ECO:0000313" key="6">
    <source>
        <dbReference type="EMBL" id="KAG9395187.1"/>
    </source>
</evidence>
<organism evidence="6 7">
    <name type="scientific">Carpediemonas membranifera</name>
    <dbReference type="NCBI Taxonomy" id="201153"/>
    <lineage>
        <taxon>Eukaryota</taxon>
        <taxon>Metamonada</taxon>
        <taxon>Carpediemonas-like organisms</taxon>
        <taxon>Carpediemonas</taxon>
    </lineage>
</organism>
<name>A0A8J6BDF7_9EUKA</name>
<dbReference type="InterPro" id="IPR000719">
    <property type="entry name" value="Prot_kinase_dom"/>
</dbReference>
<keyword evidence="7" id="KW-1185">Reference proteome</keyword>
<gene>
    <name evidence="6" type="ORF">J8273_0407</name>
</gene>
<dbReference type="Proteomes" id="UP000717585">
    <property type="component" value="Unassembled WGS sequence"/>
</dbReference>
<dbReference type="SMART" id="SM00220">
    <property type="entry name" value="S_TKc"/>
    <property type="match status" value="1"/>
</dbReference>
<evidence type="ECO:0000256" key="2">
    <source>
        <dbReference type="ARBA" id="ARBA00022840"/>
    </source>
</evidence>
<evidence type="ECO:0000256" key="4">
    <source>
        <dbReference type="SAM" id="MobiDB-lite"/>
    </source>
</evidence>
<dbReference type="PANTHER" id="PTHR44329">
    <property type="entry name" value="SERINE/THREONINE-PROTEIN KINASE TNNI3K-RELATED"/>
    <property type="match status" value="1"/>
</dbReference>
<dbReference type="EMBL" id="JAHDYR010000012">
    <property type="protein sequence ID" value="KAG9395187.1"/>
    <property type="molecule type" value="Genomic_DNA"/>
</dbReference>
<evidence type="ECO:0000313" key="7">
    <source>
        <dbReference type="Proteomes" id="UP000717585"/>
    </source>
</evidence>
<comment type="caution">
    <text evidence="6">The sequence shown here is derived from an EMBL/GenBank/DDBJ whole genome shotgun (WGS) entry which is preliminary data.</text>
</comment>
<dbReference type="Pfam" id="PF00069">
    <property type="entry name" value="Pkinase"/>
    <property type="match status" value="1"/>
</dbReference>
<proteinExistence type="predicted"/>
<dbReference type="PANTHER" id="PTHR44329:SF214">
    <property type="entry name" value="PROTEIN KINASE DOMAIN-CONTAINING PROTEIN"/>
    <property type="match status" value="1"/>
</dbReference>
<dbReference type="GO" id="GO:0004674">
    <property type="term" value="F:protein serine/threonine kinase activity"/>
    <property type="evidence" value="ECO:0007669"/>
    <property type="project" value="TreeGrafter"/>
</dbReference>
<keyword evidence="6" id="KW-0808">Transferase</keyword>
<feature type="region of interest" description="Disordered" evidence="4">
    <location>
        <begin position="222"/>
        <end position="254"/>
    </location>
</feature>
<feature type="domain" description="Protein kinase" evidence="5">
    <location>
        <begin position="1239"/>
        <end position="1509"/>
    </location>
</feature>
<feature type="binding site" evidence="3">
    <location>
        <position position="1273"/>
    </location>
    <ligand>
        <name>ATP</name>
        <dbReference type="ChEBI" id="CHEBI:30616"/>
    </ligand>
</feature>
<dbReference type="InterPro" id="IPR008271">
    <property type="entry name" value="Ser/Thr_kinase_AS"/>
</dbReference>
<sequence>MADSSVNSHEVDQDTAIMREASDIKAKYNALLEDKALLHGKLHCFTWIQEQCIASGCKDLPTRPYDDDDQSINAHDDQPICDVIVSPNTTEPSPDQITQSDTVSAEALRQQKCRLGLAVDRIINDTIAAENSAAAKDIAKIEETLRSCPLAVSISQRFLEAQPNPTPYTAEKPPPISTALGKFSAINGKLRRMRFFHQGMLDGFNAVGDPVAGTAVTLAHKPPVKIQRRPKGEAKSSVEKKKQTTSRKHATRDENAGLQKEIATVFASIMAGKEAAGSQVTPTAGSVTPQDPPLRHPVGQPADTAIQTAPGPVRRKASPVAWPAEEPELDPATQLPFLPPVFSPFRSSFSPIPTSGVVPMSLTRNSRGLFRDTKNGVVTYNAASQYALERLIEGALTVLSCCNRRDIADLVATVKYQLYLVRTQPGRVNLLALTNFTVHCARLTVSESLGFASVWLRSSSLLVSLPVAAAGYFLAPGSSGPAPSLPVTVTGLAIDLAGTAAITMLFPGVGFGAVVARAAGFVLARQTAGLGASFVSWCIRKLVGSRVSATLIDDFNRLIGKYDLKFTQADGTKRPYRYTDVATPRCKRKLRKEAIEAAKSKLDTDMKRQNFKLHPDKNEGNPIPWDEMLHDIEKMVCLINNIANRERGLISLDELMSIVKEKVSSVVDQVFKGGKSDTTSPCLLLEDKTGPALPDAFKSWLEADKSLNDDQRLLCLAAAEYDHTATLCEWFCLAESEASADIVIAQAYGITDGQTVAEYITRCLEKADHETLTRVAARVGYDGVANVKVLRASLKMIDFSGISVFDQCDMLDALGSKQTSPLVFVTRDTEVKQPFVRKKDEGMETSLYPFAPLTEDLQMEERTVISSDGSVYTSNAAAFVKFVERLTGLNCTKHVAEFVLHYASGLDADHDIAVKRVMRLCDKGDLECRWVGQLGKILKDALVASLSHPLDAAQFDLHSRFSLDNACYRDNRGSFDSAVHALYYMDPLLFSHDAKTLRAKATTILGKSNPPVDLTETGCSNEKLLETFKGKNNINLPALWAIQLYLSGRVRSETVGQFELIQYASVLDDRGVHRSIERFHLELNDSQLVLRCSYVVSRAGWSACSEGVGFTNSHFFNVYPATVDTPPSLIIPAIVSSSNVVVRGTFHRSLLIAAHTLANDVAAKVDDSIAPMLAQAYRAEFDAHIIQGSHVEMTYGIAGLRSMLKSLKTLRGEAQRYVDRARLRLRTIIPRDDIDDFERDNEHCIGRGSHASVFRGTYFVDGDMENAVPVAIKFIDNVSGAALEATLAEISRHMLLSGHANVVTLYGVLVDENQQSLGLVMERCNNTLRAVIHGNNNNNDVSFSADEKRSVLRQVAAGMAHCHTKGVIHRDVKPSNVLVKRTGRGLCGLEGMVSDFGISVNAAARATTTGAVHAGTLVYSAPETFDNVFSEKTDVYAFGILAWELLTGRQPWEEAMSPAAIMCKIYMQHQTPDMSLIPDADLRALVEQCVQPLPESRPGFSEVAAQWAL</sequence>
<dbReference type="Gene3D" id="1.10.510.10">
    <property type="entry name" value="Transferase(Phosphotransferase) domain 1"/>
    <property type="match status" value="1"/>
</dbReference>
<dbReference type="OrthoDB" id="4062651at2759"/>
<protein>
    <submittedName>
        <fullName evidence="6">Protein kinase domain</fullName>
    </submittedName>
</protein>
<keyword evidence="6" id="KW-0418">Kinase</keyword>
<evidence type="ECO:0000259" key="5">
    <source>
        <dbReference type="PROSITE" id="PS50011"/>
    </source>
</evidence>
<dbReference type="GO" id="GO:0005524">
    <property type="term" value="F:ATP binding"/>
    <property type="evidence" value="ECO:0007669"/>
    <property type="project" value="UniProtKB-UniRule"/>
</dbReference>
<feature type="region of interest" description="Disordered" evidence="4">
    <location>
        <begin position="276"/>
        <end position="296"/>
    </location>
</feature>
<keyword evidence="2 3" id="KW-0067">ATP-binding</keyword>
<reference evidence="6" key="1">
    <citation type="submission" date="2021-05" db="EMBL/GenBank/DDBJ databases">
        <title>A free-living protist that lacks canonical eukaryotic 1 DNA replication and segregation systems.</title>
        <authorList>
            <person name="Salas-Leiva D.E."/>
            <person name="Tromer E.C."/>
            <person name="Curtis B.A."/>
            <person name="Jerlstrom-Hultqvist J."/>
            <person name="Kolisko M."/>
            <person name="Yi Z."/>
            <person name="Salas-Leiva J.S."/>
            <person name="Gallot-Lavallee L."/>
            <person name="Kops G.J.P.L."/>
            <person name="Archibald J.M."/>
            <person name="Simpson A.G.B."/>
            <person name="Roger A.J."/>
        </authorList>
    </citation>
    <scope>NUCLEOTIDE SEQUENCE</scope>
    <source>
        <strain evidence="6">BICM</strain>
    </source>
</reference>